<sequence>MSLAAWEIHEEGCRASGRCQARAGAPPRLGTSRAGCRHPPPAPFPSVGSHCVVLLLLRFASCCKRMFQVFQKNVASVSCGCCKVDLDVAYVSHMFYLDVAFSIKDLNVPCNMKQMLRQVFFLIINE</sequence>
<dbReference type="EMBL" id="CM016559">
    <property type="protein sequence ID" value="TKW01170.1"/>
    <property type="molecule type" value="Genomic_DNA"/>
</dbReference>
<evidence type="ECO:0000313" key="2">
    <source>
        <dbReference type="Proteomes" id="UP000298652"/>
    </source>
</evidence>
<proteinExistence type="predicted"/>
<protein>
    <submittedName>
        <fullName evidence="1">Uncharacterized protein</fullName>
    </submittedName>
</protein>
<evidence type="ECO:0000313" key="1">
    <source>
        <dbReference type="EMBL" id="TKW01170.1"/>
    </source>
</evidence>
<dbReference type="Proteomes" id="UP000298652">
    <property type="component" value="Chromosome 8"/>
</dbReference>
<gene>
    <name evidence="1" type="ORF">SEVIR_8G161900v2</name>
</gene>
<keyword evidence="2" id="KW-1185">Reference proteome</keyword>
<organism evidence="1 2">
    <name type="scientific">Setaria viridis</name>
    <name type="common">Green bristlegrass</name>
    <name type="synonym">Setaria italica subsp. viridis</name>
    <dbReference type="NCBI Taxonomy" id="4556"/>
    <lineage>
        <taxon>Eukaryota</taxon>
        <taxon>Viridiplantae</taxon>
        <taxon>Streptophyta</taxon>
        <taxon>Embryophyta</taxon>
        <taxon>Tracheophyta</taxon>
        <taxon>Spermatophyta</taxon>
        <taxon>Magnoliopsida</taxon>
        <taxon>Liliopsida</taxon>
        <taxon>Poales</taxon>
        <taxon>Poaceae</taxon>
        <taxon>PACMAD clade</taxon>
        <taxon>Panicoideae</taxon>
        <taxon>Panicodae</taxon>
        <taxon>Paniceae</taxon>
        <taxon>Cenchrinae</taxon>
        <taxon>Setaria</taxon>
    </lineage>
</organism>
<reference evidence="1" key="1">
    <citation type="submission" date="2019-03" db="EMBL/GenBank/DDBJ databases">
        <title>WGS assembly of Setaria viridis.</title>
        <authorList>
            <person name="Huang P."/>
            <person name="Jenkins J."/>
            <person name="Grimwood J."/>
            <person name="Barry K."/>
            <person name="Healey A."/>
            <person name="Mamidi S."/>
            <person name="Sreedasyam A."/>
            <person name="Shu S."/>
            <person name="Feldman M."/>
            <person name="Wu J."/>
            <person name="Yu Y."/>
            <person name="Chen C."/>
            <person name="Johnson J."/>
            <person name="Rokhsar D."/>
            <person name="Baxter I."/>
            <person name="Schmutz J."/>
            <person name="Brutnell T."/>
            <person name="Kellogg E."/>
        </authorList>
    </citation>
    <scope>NUCLEOTIDE SEQUENCE [LARGE SCALE GENOMIC DNA]</scope>
</reference>
<dbReference type="Gramene" id="TKW01170">
    <property type="protein sequence ID" value="TKW01170"/>
    <property type="gene ID" value="SEVIR_8G161900v2"/>
</dbReference>
<dbReference type="AlphaFoldDB" id="A0A4U6TFY9"/>
<name>A0A4U6TFY9_SETVI</name>
<accession>A0A4U6TFY9</accession>